<dbReference type="PATRIC" id="fig|2340.3.peg.748"/>
<evidence type="ECO:0000256" key="9">
    <source>
        <dbReference type="ARBA" id="ARBA00022692"/>
    </source>
</evidence>
<evidence type="ECO:0000256" key="19">
    <source>
        <dbReference type="SAM" id="Phobius"/>
    </source>
</evidence>
<evidence type="ECO:0000256" key="6">
    <source>
        <dbReference type="ARBA" id="ARBA00022670"/>
    </source>
</evidence>
<keyword evidence="5 18" id="KW-0489">Methyltransferase</keyword>
<gene>
    <name evidence="22" type="primary">pilD</name>
    <name evidence="23" type="ORF">BOV88_02600</name>
    <name evidence="22" type="ORF">JV46_21690</name>
</gene>
<comment type="caution">
    <text evidence="22">The sequence shown here is derived from an EMBL/GenBank/DDBJ whole genome shotgun (WGS) entry which is preliminary data.</text>
</comment>
<evidence type="ECO:0000256" key="2">
    <source>
        <dbReference type="ARBA" id="ARBA00005801"/>
    </source>
</evidence>
<keyword evidence="11 19" id="KW-1133">Transmembrane helix</keyword>
<feature type="transmembrane region" description="Helical" evidence="19">
    <location>
        <begin position="12"/>
        <end position="34"/>
    </location>
</feature>
<dbReference type="GeneID" id="86991164"/>
<evidence type="ECO:0000313" key="22">
    <source>
        <dbReference type="EMBL" id="KHF26236.1"/>
    </source>
</evidence>
<evidence type="ECO:0000313" key="25">
    <source>
        <dbReference type="Proteomes" id="UP000190962"/>
    </source>
</evidence>
<keyword evidence="13 18" id="KW-0511">Multifunctional enzyme</keyword>
<feature type="transmembrane region" description="Helical" evidence="19">
    <location>
        <begin position="157"/>
        <end position="174"/>
    </location>
</feature>
<feature type="transmembrane region" description="Helical" evidence="19">
    <location>
        <begin position="180"/>
        <end position="198"/>
    </location>
</feature>
<comment type="similarity">
    <text evidence="2 17">Belongs to the peptidase A24 family.</text>
</comment>
<dbReference type="STRING" id="2340.JV46_21690"/>
<protein>
    <recommendedName>
        <fullName evidence="16 18">Prepilin leader peptidase/N-methyltransferase</fullName>
        <ecNumber evidence="18">2.1.1.-</ecNumber>
        <ecNumber evidence="15 18">3.4.23.43</ecNumber>
    </recommendedName>
</protein>
<evidence type="ECO:0000256" key="11">
    <source>
        <dbReference type="ARBA" id="ARBA00022989"/>
    </source>
</evidence>
<evidence type="ECO:0000256" key="10">
    <source>
        <dbReference type="ARBA" id="ARBA00022801"/>
    </source>
</evidence>
<dbReference type="InterPro" id="IPR014032">
    <property type="entry name" value="Peptidase_A24A_bac"/>
</dbReference>
<feature type="domain" description="Prepilin type IV endopeptidase peptidase" evidence="20">
    <location>
        <begin position="134"/>
        <end position="240"/>
    </location>
</feature>
<reference evidence="22 24" key="1">
    <citation type="journal article" date="2014" name="BMC Genomics">
        <title>The genome of the intracellular bacterium of the coastal bivalve, Solemya velum: a blueprint for thriving in and out of symbiosis.</title>
        <authorList>
            <person name="Dmytrenko O."/>
            <person name="Russell S.L."/>
            <person name="Loo W.T."/>
            <person name="Fontanez K.M."/>
            <person name="Liao L."/>
            <person name="Roeselers G."/>
            <person name="Sharma R."/>
            <person name="Stewart F.J."/>
            <person name="Newton I.L."/>
            <person name="Woyke T."/>
            <person name="Wu D."/>
            <person name="Lang J.M."/>
            <person name="Eisen J.A."/>
            <person name="Cavanaugh C.M."/>
        </authorList>
    </citation>
    <scope>NUCLEOTIDE SEQUENCE [LARGE SCALE GENOMIC DNA]</scope>
    <source>
        <strain evidence="22 24">WH</strain>
    </source>
</reference>
<dbReference type="GO" id="GO:0008168">
    <property type="term" value="F:methyltransferase activity"/>
    <property type="evidence" value="ECO:0007669"/>
    <property type="project" value="UniProtKB-KW"/>
</dbReference>
<keyword evidence="7 18" id="KW-0808">Transferase</keyword>
<evidence type="ECO:0000256" key="3">
    <source>
        <dbReference type="ARBA" id="ARBA00022475"/>
    </source>
</evidence>
<evidence type="ECO:0000256" key="12">
    <source>
        <dbReference type="ARBA" id="ARBA00023136"/>
    </source>
</evidence>
<evidence type="ECO:0000256" key="4">
    <source>
        <dbReference type="ARBA" id="ARBA00022519"/>
    </source>
</evidence>
<dbReference type="Proteomes" id="UP000030856">
    <property type="component" value="Unassembled WGS sequence"/>
</dbReference>
<dbReference type="InterPro" id="IPR000045">
    <property type="entry name" value="Prepilin_IV_endopep_pep"/>
</dbReference>
<dbReference type="GO" id="GO:0005886">
    <property type="term" value="C:plasma membrane"/>
    <property type="evidence" value="ECO:0007669"/>
    <property type="project" value="UniProtKB-SubCell"/>
</dbReference>
<feature type="transmembrane region" description="Helical" evidence="19">
    <location>
        <begin position="230"/>
        <end position="249"/>
    </location>
</feature>
<dbReference type="EMBL" id="MPNX01000002">
    <property type="protein sequence ID" value="OOY35947.1"/>
    <property type="molecule type" value="Genomic_DNA"/>
</dbReference>
<dbReference type="PRINTS" id="PR00864">
    <property type="entry name" value="PREPILNPTASE"/>
</dbReference>
<name>A0A0B0HFI9_SOVGS</name>
<comment type="function">
    <text evidence="18">Plays an essential role in type IV pili and type II pseudopili formation by proteolytically removing the leader sequence from substrate proteins and subsequently monomethylating the alpha-amino group of the newly exposed N-terminal phenylalanine.</text>
</comment>
<evidence type="ECO:0000256" key="17">
    <source>
        <dbReference type="RuleBase" id="RU003793"/>
    </source>
</evidence>
<keyword evidence="3" id="KW-1003">Cell membrane</keyword>
<dbReference type="InterPro" id="IPR050882">
    <property type="entry name" value="Prepilin_peptidase/N-MTase"/>
</dbReference>
<evidence type="ECO:0000259" key="21">
    <source>
        <dbReference type="Pfam" id="PF06750"/>
    </source>
</evidence>
<feature type="transmembrane region" description="Helical" evidence="19">
    <location>
        <begin position="128"/>
        <end position="145"/>
    </location>
</feature>
<dbReference type="Pfam" id="PF06750">
    <property type="entry name" value="A24_N_bact"/>
    <property type="match status" value="1"/>
</dbReference>
<dbReference type="EC" id="2.1.1.-" evidence="18"/>
<dbReference type="Proteomes" id="UP000190962">
    <property type="component" value="Unassembled WGS sequence"/>
</dbReference>
<evidence type="ECO:0000256" key="14">
    <source>
        <dbReference type="ARBA" id="ARBA00050401"/>
    </source>
</evidence>
<reference evidence="23 25" key="2">
    <citation type="submission" date="2016-11" db="EMBL/GenBank/DDBJ databases">
        <title>Mixed transmission modes and dynamic genome evolution in an obligate animal-bacterial symbiosis.</title>
        <authorList>
            <person name="Russell S.L."/>
            <person name="Corbett-Detig R.B."/>
            <person name="Cavanaugh C.M."/>
        </authorList>
    </citation>
    <scope>NUCLEOTIDE SEQUENCE [LARGE SCALE GENOMIC DNA]</scope>
    <source>
        <strain evidence="23">MA-KB16</strain>
    </source>
</reference>
<comment type="catalytic activity">
    <reaction evidence="14 18">
        <text>Typically cleaves a -Gly-|-Phe- bond to release an N-terminal, basic peptide of 5-8 residues from type IV prepilin, and then N-methylates the new N-terminal amino group, the methyl donor being S-adenosyl-L-methionine.</text>
        <dbReference type="EC" id="3.4.23.43"/>
    </reaction>
</comment>
<evidence type="ECO:0000256" key="15">
    <source>
        <dbReference type="ARBA" id="ARBA00067082"/>
    </source>
</evidence>
<keyword evidence="12 19" id="KW-0472">Membrane</keyword>
<keyword evidence="10 18" id="KW-0378">Hydrolase</keyword>
<dbReference type="Gene3D" id="1.20.120.1220">
    <property type="match status" value="1"/>
</dbReference>
<evidence type="ECO:0000259" key="20">
    <source>
        <dbReference type="Pfam" id="PF01478"/>
    </source>
</evidence>
<proteinExistence type="inferred from homology"/>
<keyword evidence="24" id="KW-1185">Reference proteome</keyword>
<dbReference type="eggNOG" id="COG1989">
    <property type="taxonomic scope" value="Bacteria"/>
</dbReference>
<dbReference type="OrthoDB" id="9789291at2"/>
<comment type="subcellular location">
    <subcellularLocation>
        <location evidence="1">Cell inner membrane</location>
        <topology evidence="1">Multi-pass membrane protein</topology>
    </subcellularLocation>
    <subcellularLocation>
        <location evidence="18">Cell membrane</location>
        <topology evidence="18">Multi-pass membrane protein</topology>
    </subcellularLocation>
</comment>
<dbReference type="EC" id="3.4.23.43" evidence="15 18"/>
<dbReference type="GO" id="GO:0032259">
    <property type="term" value="P:methylation"/>
    <property type="evidence" value="ECO:0007669"/>
    <property type="project" value="UniProtKB-KW"/>
</dbReference>
<evidence type="ECO:0000256" key="7">
    <source>
        <dbReference type="ARBA" id="ARBA00022679"/>
    </source>
</evidence>
<dbReference type="GO" id="GO:0006465">
    <property type="term" value="P:signal peptide processing"/>
    <property type="evidence" value="ECO:0007669"/>
    <property type="project" value="TreeGrafter"/>
</dbReference>
<keyword evidence="6 18" id="KW-0645">Protease</keyword>
<organism evidence="22 24">
    <name type="scientific">Solemya velum gill symbiont</name>
    <dbReference type="NCBI Taxonomy" id="2340"/>
    <lineage>
        <taxon>Bacteria</taxon>
        <taxon>Pseudomonadati</taxon>
        <taxon>Pseudomonadota</taxon>
        <taxon>Gammaproteobacteria</taxon>
        <taxon>sulfur-oxidizing symbionts</taxon>
    </lineage>
</organism>
<evidence type="ECO:0000256" key="16">
    <source>
        <dbReference type="ARBA" id="ARBA00071870"/>
    </source>
</evidence>
<evidence type="ECO:0000256" key="13">
    <source>
        <dbReference type="ARBA" id="ARBA00023268"/>
    </source>
</evidence>
<dbReference type="PANTHER" id="PTHR30487">
    <property type="entry name" value="TYPE 4 PREPILIN-LIKE PROTEINS LEADER PEPTIDE-PROCESSING ENZYME"/>
    <property type="match status" value="1"/>
</dbReference>
<dbReference type="PANTHER" id="PTHR30487:SF0">
    <property type="entry name" value="PREPILIN LEADER PEPTIDASE_N-METHYLTRANSFERASE-RELATED"/>
    <property type="match status" value="1"/>
</dbReference>
<accession>A0A0B0HFI9</accession>
<dbReference type="EMBL" id="JRAA01000001">
    <property type="protein sequence ID" value="KHF26236.1"/>
    <property type="molecule type" value="Genomic_DNA"/>
</dbReference>
<evidence type="ECO:0000256" key="5">
    <source>
        <dbReference type="ARBA" id="ARBA00022603"/>
    </source>
</evidence>
<dbReference type="AlphaFoldDB" id="A0A0B0HFI9"/>
<evidence type="ECO:0000256" key="18">
    <source>
        <dbReference type="RuleBase" id="RU003794"/>
    </source>
</evidence>
<dbReference type="MEROPS" id="A24.001"/>
<dbReference type="RefSeq" id="WP_043115977.1">
    <property type="nucleotide sequence ID" value="NZ_JRAA01000001.1"/>
</dbReference>
<dbReference type="Pfam" id="PF01478">
    <property type="entry name" value="Peptidase_A24"/>
    <property type="match status" value="1"/>
</dbReference>
<feature type="transmembrane region" description="Helical" evidence="19">
    <location>
        <begin position="256"/>
        <end position="274"/>
    </location>
</feature>
<dbReference type="FunFam" id="1.20.120.1220:FF:000001">
    <property type="entry name" value="Type 4 prepilin-like proteins leader peptide-processing enzyme"/>
    <property type="match status" value="1"/>
</dbReference>
<evidence type="ECO:0000256" key="1">
    <source>
        <dbReference type="ARBA" id="ARBA00004429"/>
    </source>
</evidence>
<evidence type="ECO:0000256" key="8">
    <source>
        <dbReference type="ARBA" id="ARBA00022691"/>
    </source>
</evidence>
<keyword evidence="9 18" id="KW-0812">Transmembrane</keyword>
<evidence type="ECO:0000313" key="23">
    <source>
        <dbReference type="EMBL" id="OOY35947.1"/>
    </source>
</evidence>
<sequence length="288" mass="31818">MQDLQLVPLPLILVFACIIGLLVGSFLNVLILRLPARMKYSWRQECEEFLGKEVSTEDEPPGIILPASHCPTCKTRIKPWHNIPVISYLLLRGKCHTCNTSISLRYPFIELLTGLLTLYAIIHFGVTAQALAAIILVWALIALTFIDIDEQLLPDSITLPLVWLGLFINTQSLFASPVDAIYGAVFAYLLLWSIYHLFRLVTGKDGMGFGDFKLLSLFGAWFGWQLLPQILIISSLSGVLGAVILMLAGKARMGKALPFGPYLALGGLIALFWGNEINTWYLGISGLA</sequence>
<keyword evidence="8" id="KW-0949">S-adenosyl-L-methionine</keyword>
<evidence type="ECO:0000313" key="24">
    <source>
        <dbReference type="Proteomes" id="UP000030856"/>
    </source>
</evidence>
<dbReference type="InterPro" id="IPR010627">
    <property type="entry name" value="Prepilin_pept_A24_N"/>
</dbReference>
<feature type="domain" description="Prepilin peptidase A24 N-terminal" evidence="21">
    <location>
        <begin position="18"/>
        <end position="124"/>
    </location>
</feature>
<dbReference type="GO" id="GO:0004190">
    <property type="term" value="F:aspartic-type endopeptidase activity"/>
    <property type="evidence" value="ECO:0007669"/>
    <property type="project" value="UniProtKB-EC"/>
</dbReference>
<keyword evidence="4" id="KW-0997">Cell inner membrane</keyword>